<dbReference type="InterPro" id="IPR000792">
    <property type="entry name" value="Tscrpt_reg_LuxR_C"/>
</dbReference>
<sequence>MPPGTTSDLQLMTRAVHDLVARTRFPVAFGGLVREHSVHVSSIVGARGRTIEGLIVREQRGLGGRALTEKRPRLALDYRSARGITHDYDGPILGEGIATLFAVPVIAAGRTRGVLYCGSWGQTAVDDVTAAPALKIADALASELRIRDEVARRVERAEDAAPGSAWDAAAREQVRESFAQLRAISATVSDAALRERLAAVERRLAEVVAGDRPASSTAVQLSPRELDVLACAALGSPNAQIAQELALKETTVKSYLAAAMSKLEATTRHAAVAKARRARLLP</sequence>
<dbReference type="PRINTS" id="PR00038">
    <property type="entry name" value="HTHLUXR"/>
</dbReference>
<feature type="domain" description="HTH luxR-type" evidence="4">
    <location>
        <begin position="214"/>
        <end position="279"/>
    </location>
</feature>
<evidence type="ECO:0000313" key="5">
    <source>
        <dbReference type="EMBL" id="GAA2571753.1"/>
    </source>
</evidence>
<evidence type="ECO:0000313" key="6">
    <source>
        <dbReference type="Proteomes" id="UP001500274"/>
    </source>
</evidence>
<keyword evidence="6" id="KW-1185">Reference proteome</keyword>
<evidence type="ECO:0000256" key="1">
    <source>
        <dbReference type="ARBA" id="ARBA00023015"/>
    </source>
</evidence>
<dbReference type="Gene3D" id="1.10.10.10">
    <property type="entry name" value="Winged helix-like DNA-binding domain superfamily/Winged helix DNA-binding domain"/>
    <property type="match status" value="1"/>
</dbReference>
<dbReference type="EMBL" id="BAAARI010000004">
    <property type="protein sequence ID" value="GAA2571753.1"/>
    <property type="molecule type" value="Genomic_DNA"/>
</dbReference>
<evidence type="ECO:0000256" key="3">
    <source>
        <dbReference type="ARBA" id="ARBA00023163"/>
    </source>
</evidence>
<dbReference type="Gene3D" id="3.30.450.40">
    <property type="match status" value="1"/>
</dbReference>
<accession>A0ABP6BI07</accession>
<dbReference type="PANTHER" id="PTHR44688">
    <property type="entry name" value="DNA-BINDING TRANSCRIPTIONAL ACTIVATOR DEVR_DOSR"/>
    <property type="match status" value="1"/>
</dbReference>
<dbReference type="SUPFAM" id="SSF55781">
    <property type="entry name" value="GAF domain-like"/>
    <property type="match status" value="1"/>
</dbReference>
<evidence type="ECO:0000259" key="4">
    <source>
        <dbReference type="PROSITE" id="PS50043"/>
    </source>
</evidence>
<gene>
    <name evidence="5" type="ORF">GCM10009862_08260</name>
</gene>
<dbReference type="CDD" id="cd06170">
    <property type="entry name" value="LuxR_C_like"/>
    <property type="match status" value="1"/>
</dbReference>
<protein>
    <submittedName>
        <fullName evidence="5">LuxR C-terminal-related transcriptional regulator</fullName>
    </submittedName>
</protein>
<keyword evidence="3" id="KW-0804">Transcription</keyword>
<dbReference type="SUPFAM" id="SSF46894">
    <property type="entry name" value="C-terminal effector domain of the bipartite response regulators"/>
    <property type="match status" value="1"/>
</dbReference>
<dbReference type="Proteomes" id="UP001500274">
    <property type="component" value="Unassembled WGS sequence"/>
</dbReference>
<dbReference type="Pfam" id="PF00196">
    <property type="entry name" value="GerE"/>
    <property type="match status" value="1"/>
</dbReference>
<dbReference type="InterPro" id="IPR016032">
    <property type="entry name" value="Sig_transdc_resp-reg_C-effctor"/>
</dbReference>
<name>A0ABP6BI07_9MICO</name>
<evidence type="ECO:0000256" key="2">
    <source>
        <dbReference type="ARBA" id="ARBA00023125"/>
    </source>
</evidence>
<keyword evidence="2" id="KW-0238">DNA-binding</keyword>
<proteinExistence type="predicted"/>
<reference evidence="6" key="1">
    <citation type="journal article" date="2019" name="Int. J. Syst. Evol. Microbiol.">
        <title>The Global Catalogue of Microorganisms (GCM) 10K type strain sequencing project: providing services to taxonomists for standard genome sequencing and annotation.</title>
        <authorList>
            <consortium name="The Broad Institute Genomics Platform"/>
            <consortium name="The Broad Institute Genome Sequencing Center for Infectious Disease"/>
            <person name="Wu L."/>
            <person name="Ma J."/>
        </authorList>
    </citation>
    <scope>NUCLEOTIDE SEQUENCE [LARGE SCALE GENOMIC DNA]</scope>
    <source>
        <strain evidence="6">JCM 16365</strain>
    </source>
</reference>
<dbReference type="InterPro" id="IPR029016">
    <property type="entry name" value="GAF-like_dom_sf"/>
</dbReference>
<organism evidence="5 6">
    <name type="scientific">Microbacterium binotii</name>
    <dbReference type="NCBI Taxonomy" id="462710"/>
    <lineage>
        <taxon>Bacteria</taxon>
        <taxon>Bacillati</taxon>
        <taxon>Actinomycetota</taxon>
        <taxon>Actinomycetes</taxon>
        <taxon>Micrococcales</taxon>
        <taxon>Microbacteriaceae</taxon>
        <taxon>Microbacterium</taxon>
    </lineage>
</organism>
<comment type="caution">
    <text evidence="5">The sequence shown here is derived from an EMBL/GenBank/DDBJ whole genome shotgun (WGS) entry which is preliminary data.</text>
</comment>
<dbReference type="SMART" id="SM00421">
    <property type="entry name" value="HTH_LUXR"/>
    <property type="match status" value="1"/>
</dbReference>
<dbReference type="InterPro" id="IPR036388">
    <property type="entry name" value="WH-like_DNA-bd_sf"/>
</dbReference>
<dbReference type="RefSeq" id="WP_344227170.1">
    <property type="nucleotide sequence ID" value="NZ_BAAARI010000004.1"/>
</dbReference>
<keyword evidence="1" id="KW-0805">Transcription regulation</keyword>
<dbReference type="PROSITE" id="PS00622">
    <property type="entry name" value="HTH_LUXR_1"/>
    <property type="match status" value="1"/>
</dbReference>
<dbReference type="PANTHER" id="PTHR44688:SF16">
    <property type="entry name" value="DNA-BINDING TRANSCRIPTIONAL ACTIVATOR DEVR_DOSR"/>
    <property type="match status" value="1"/>
</dbReference>
<dbReference type="PROSITE" id="PS50043">
    <property type="entry name" value="HTH_LUXR_2"/>
    <property type="match status" value="1"/>
</dbReference>